<dbReference type="Pfam" id="PF01645">
    <property type="entry name" value="Glu_synthase"/>
    <property type="match status" value="1"/>
</dbReference>
<organism evidence="5 6">
    <name type="scientific">Pacificimonas flava</name>
    <dbReference type="NCBI Taxonomy" id="1234595"/>
    <lineage>
        <taxon>Bacteria</taxon>
        <taxon>Pseudomonadati</taxon>
        <taxon>Pseudomonadota</taxon>
        <taxon>Alphaproteobacteria</taxon>
        <taxon>Sphingomonadales</taxon>
        <taxon>Sphingosinicellaceae</taxon>
        <taxon>Pacificimonas</taxon>
    </lineage>
</organism>
<dbReference type="RefSeq" id="WP_008599416.1">
    <property type="nucleotide sequence ID" value="NZ_AMRV01000001.1"/>
</dbReference>
<dbReference type="OrthoDB" id="9758182at2"/>
<protein>
    <submittedName>
        <fullName evidence="5">Ferredoxin-dependent glutamate synthase</fullName>
    </submittedName>
</protein>
<gene>
    <name evidence="5" type="ORF">C725_0049</name>
</gene>
<evidence type="ECO:0000313" key="5">
    <source>
        <dbReference type="EMBL" id="EMD84119.1"/>
    </source>
</evidence>
<sequence length="548" mass="60758">MKFRTYSDDANDALLRDDPVRRNLFLIFPPIMAVLFGWAGGVWSGFYVIAAVNLFLWVIAIYDFLQPRHTLRRNYPFAARARWFFEDLRPFTRAYFVEGDLEGRPFNHDQRALVYARAKGEQDSQPFGTELDVYEEGYEILSHSMAPKIGAPADPRVDVGSSQCSRPYSASCLNISAMSYGSLGSRAIEALNKGAKRGGFYHDSGEGGISPYHRQGGDLVYELGTGYFGSRTKDGDFDPEMFRDKSADPQVKMVELKLSQGAKPGKGGMLPGPKVTDEIAEIRGVPPGEDVYSPAAHTVFSTPIELLEFLAKMRDLAGGKPVGMKFCVGFPHEIMAVGKAMLETGIRPDFMVVDGAEGGTGAAPQEMSDHVGLPLREGLIMTRNMLVGCGLKDEIRLAASGKVHSSVTLAMQFALGADWCNAARAFMFSLGCIQSQKCHTDQCPTGVATTSEARQRGLVVADKELRVARFHQNTIRALRDIMTSAGIEDHRDFRPFHLRQRVSVAKMRNIDRVYEFVEPGALIEDPDATKYARWWHMARADSFQPRQV</sequence>
<dbReference type="PATRIC" id="fig|1234595.3.peg.49"/>
<evidence type="ECO:0000256" key="1">
    <source>
        <dbReference type="ARBA" id="ARBA00009716"/>
    </source>
</evidence>
<dbReference type="Gene3D" id="3.20.20.70">
    <property type="entry name" value="Aldolase class I"/>
    <property type="match status" value="1"/>
</dbReference>
<evidence type="ECO:0000313" key="6">
    <source>
        <dbReference type="Proteomes" id="UP000011717"/>
    </source>
</evidence>
<dbReference type="PANTHER" id="PTHR43819:SF1">
    <property type="entry name" value="ARCHAEAL-TYPE GLUTAMATE SYNTHASE [NADPH]"/>
    <property type="match status" value="1"/>
</dbReference>
<dbReference type="CDD" id="cd02808">
    <property type="entry name" value="GltS_FMN"/>
    <property type="match status" value="1"/>
</dbReference>
<dbReference type="PIRSF" id="PIRSF006429">
    <property type="entry name" value="GOGAT_lg_2"/>
    <property type="match status" value="1"/>
</dbReference>
<reference evidence="5 6" key="1">
    <citation type="journal article" date="2013" name="Genome Announc.">
        <title>Draft Genome Sequence of Strain JLT2015T, Belonging to the Family Sphingomonadaceae of the Alphaproteobacteria.</title>
        <authorList>
            <person name="Tang K."/>
            <person name="Liu K."/>
            <person name="Li S."/>
            <person name="Jiao N."/>
        </authorList>
    </citation>
    <scope>NUCLEOTIDE SEQUENCE [LARGE SCALE GENOMIC DNA]</scope>
    <source>
        <strain evidence="5 6">JLT2015</strain>
    </source>
</reference>
<feature type="transmembrane region" description="Helical" evidence="3">
    <location>
        <begin position="20"/>
        <end position="39"/>
    </location>
</feature>
<dbReference type="InterPro" id="IPR027283">
    <property type="entry name" value="YerD"/>
</dbReference>
<keyword evidence="3" id="KW-1133">Transmembrane helix</keyword>
<name>M2TBW1_9SPHN</name>
<keyword evidence="3" id="KW-0472">Membrane</keyword>
<dbReference type="PANTHER" id="PTHR43819">
    <property type="entry name" value="ARCHAEAL-TYPE GLUTAMATE SYNTHASE [NADPH]"/>
    <property type="match status" value="1"/>
</dbReference>
<dbReference type="InterPro" id="IPR013785">
    <property type="entry name" value="Aldolase_TIM"/>
</dbReference>
<dbReference type="Proteomes" id="UP000011717">
    <property type="component" value="Unassembled WGS sequence"/>
</dbReference>
<dbReference type="InterPro" id="IPR024188">
    <property type="entry name" value="GltB"/>
</dbReference>
<accession>M2TBW1</accession>
<feature type="domain" description="Glutamate synthase" evidence="4">
    <location>
        <begin position="172"/>
        <end position="487"/>
    </location>
</feature>
<dbReference type="GO" id="GO:0006537">
    <property type="term" value="P:glutamate biosynthetic process"/>
    <property type="evidence" value="ECO:0007669"/>
    <property type="project" value="InterPro"/>
</dbReference>
<comment type="similarity">
    <text evidence="1 2">Belongs to the glutamate synthase family.</text>
</comment>
<dbReference type="PIRSF" id="PIRSF500060">
    <property type="entry name" value="UCP500060"/>
    <property type="match status" value="1"/>
</dbReference>
<dbReference type="EMBL" id="AMRV01000001">
    <property type="protein sequence ID" value="EMD84119.1"/>
    <property type="molecule type" value="Genomic_DNA"/>
</dbReference>
<evidence type="ECO:0000259" key="4">
    <source>
        <dbReference type="Pfam" id="PF01645"/>
    </source>
</evidence>
<dbReference type="SUPFAM" id="SSF51395">
    <property type="entry name" value="FMN-linked oxidoreductases"/>
    <property type="match status" value="1"/>
</dbReference>
<dbReference type="AlphaFoldDB" id="M2TBW1"/>
<dbReference type="GO" id="GO:0015930">
    <property type="term" value="F:glutamate synthase activity"/>
    <property type="evidence" value="ECO:0007669"/>
    <property type="project" value="InterPro"/>
</dbReference>
<evidence type="ECO:0000256" key="3">
    <source>
        <dbReference type="SAM" id="Phobius"/>
    </source>
</evidence>
<proteinExistence type="inferred from homology"/>
<dbReference type="InterPro" id="IPR002932">
    <property type="entry name" value="Glu_synthdom"/>
</dbReference>
<comment type="caution">
    <text evidence="5">The sequence shown here is derived from an EMBL/GenBank/DDBJ whole genome shotgun (WGS) entry which is preliminary data.</text>
</comment>
<keyword evidence="6" id="KW-1185">Reference proteome</keyword>
<evidence type="ECO:0000256" key="2">
    <source>
        <dbReference type="PIRNR" id="PIRNR006429"/>
    </source>
</evidence>
<keyword evidence="3" id="KW-0812">Transmembrane</keyword>